<evidence type="ECO:0000313" key="3">
    <source>
        <dbReference type="Proteomes" id="UP000053477"/>
    </source>
</evidence>
<protein>
    <submittedName>
        <fullName evidence="2">Uncharacterized protein</fullName>
    </submittedName>
</protein>
<keyword evidence="3" id="KW-1185">Reference proteome</keyword>
<evidence type="ECO:0000256" key="1">
    <source>
        <dbReference type="SAM" id="MobiDB-lite"/>
    </source>
</evidence>
<feature type="compositionally biased region" description="Polar residues" evidence="1">
    <location>
        <begin position="64"/>
        <end position="78"/>
    </location>
</feature>
<name>A0A0H2QZX9_9AGAM</name>
<gene>
    <name evidence="2" type="ORF">SCHPADRAFT_738248</name>
</gene>
<dbReference type="InParanoid" id="A0A0H2QZX9"/>
<organism evidence="2 3">
    <name type="scientific">Schizopora paradoxa</name>
    <dbReference type="NCBI Taxonomy" id="27342"/>
    <lineage>
        <taxon>Eukaryota</taxon>
        <taxon>Fungi</taxon>
        <taxon>Dikarya</taxon>
        <taxon>Basidiomycota</taxon>
        <taxon>Agaricomycotina</taxon>
        <taxon>Agaricomycetes</taxon>
        <taxon>Hymenochaetales</taxon>
        <taxon>Schizoporaceae</taxon>
        <taxon>Schizopora</taxon>
    </lineage>
</organism>
<feature type="region of interest" description="Disordered" evidence="1">
    <location>
        <begin position="1"/>
        <end position="28"/>
    </location>
</feature>
<feature type="compositionally biased region" description="Low complexity" evidence="1">
    <location>
        <begin position="1"/>
        <end position="24"/>
    </location>
</feature>
<accession>A0A0H2QZX9</accession>
<reference evidence="2 3" key="1">
    <citation type="submission" date="2015-04" db="EMBL/GenBank/DDBJ databases">
        <title>Complete genome sequence of Schizopora paradoxa KUC8140, a cosmopolitan wood degrader in East Asia.</title>
        <authorList>
            <consortium name="DOE Joint Genome Institute"/>
            <person name="Min B."/>
            <person name="Park H."/>
            <person name="Jang Y."/>
            <person name="Kim J.-J."/>
            <person name="Kim K.H."/>
            <person name="Pangilinan J."/>
            <person name="Lipzen A."/>
            <person name="Riley R."/>
            <person name="Grigoriev I.V."/>
            <person name="Spatafora J.W."/>
            <person name="Choi I.-G."/>
        </authorList>
    </citation>
    <scope>NUCLEOTIDE SEQUENCE [LARGE SCALE GENOMIC DNA]</scope>
    <source>
        <strain evidence="2 3">KUC8140</strain>
    </source>
</reference>
<dbReference type="EMBL" id="KQ086369">
    <property type="protein sequence ID" value="KLO05070.1"/>
    <property type="molecule type" value="Genomic_DNA"/>
</dbReference>
<dbReference type="Proteomes" id="UP000053477">
    <property type="component" value="Unassembled WGS sequence"/>
</dbReference>
<feature type="region of interest" description="Disordered" evidence="1">
    <location>
        <begin position="48"/>
        <end position="83"/>
    </location>
</feature>
<sequence length="271" mass="29912">MVAAMGSQGQSESESSDSNATASNLPGPGRNVGLLYDYVGRKLESALKRRREPGSGAVHEENASHSTANSLVDTNATAPNLPGPGRNIGNLFDWLGVKIEAVANQKAVQLNLGPQAVAKTIRELCRHDERLFIDRHRSPTQLSKSQTKRLRKLCKKLVKYTRSHILDVEMQAFEEIISLSVEEPLVREVLAGSNVYYRLEPKFKEPNLILSSSKALGCLRRSEIHHLWSDLIACEGRNIGLDIFNNGTSTLLFDQGSVGKQLVSTFRCVDF</sequence>
<dbReference type="AlphaFoldDB" id="A0A0H2QZX9"/>
<proteinExistence type="predicted"/>
<evidence type="ECO:0000313" key="2">
    <source>
        <dbReference type="EMBL" id="KLO05070.1"/>
    </source>
</evidence>